<reference evidence="4 5" key="1">
    <citation type="journal article" date="2016" name="Nat. Commun.">
        <title>Thousands of microbial genomes shed light on interconnected biogeochemical processes in an aquifer system.</title>
        <authorList>
            <person name="Anantharaman K."/>
            <person name="Brown C.T."/>
            <person name="Hug L.A."/>
            <person name="Sharon I."/>
            <person name="Castelle C.J."/>
            <person name="Probst A.J."/>
            <person name="Thomas B.C."/>
            <person name="Singh A."/>
            <person name="Wilkins M.J."/>
            <person name="Karaoz U."/>
            <person name="Brodie E.L."/>
            <person name="Williams K.H."/>
            <person name="Hubbard S.S."/>
            <person name="Banfield J.F."/>
        </authorList>
    </citation>
    <scope>NUCLEOTIDE SEQUENCE [LARGE SCALE GENOMIC DNA]</scope>
</reference>
<evidence type="ECO:0000313" key="5">
    <source>
        <dbReference type="Proteomes" id="UP000177987"/>
    </source>
</evidence>
<organism evidence="4 5">
    <name type="scientific">Candidatus Yonathbacteria bacterium RIFCSPLOWO2_01_FULL_47_33b</name>
    <dbReference type="NCBI Taxonomy" id="1802727"/>
    <lineage>
        <taxon>Bacteria</taxon>
        <taxon>Candidatus Yonathiibacteriota</taxon>
    </lineage>
</organism>
<dbReference type="EMBL" id="MHUW01000017">
    <property type="protein sequence ID" value="OHA83410.1"/>
    <property type="molecule type" value="Genomic_DNA"/>
</dbReference>
<evidence type="ECO:0000259" key="2">
    <source>
        <dbReference type="PROSITE" id="PS50113"/>
    </source>
</evidence>
<keyword evidence="1" id="KW-0175">Coiled coil</keyword>
<dbReference type="InterPro" id="IPR000700">
    <property type="entry name" value="PAS-assoc_C"/>
</dbReference>
<sequence length="185" mass="21317">MDDTKKDVQRMSDADLGEKFKVLTNASPDCIKLFDLNNKIIYMNPGGLEEHGLKTLEDAIGFDWTETVVPAQREEIRRKIKESVEERRTVSLDVEHLPQYANREWCSLIISPVFDDAGGVKYFVGISRDISDRKGSEDRLKKYAQELESLNRAMINRELKMVELKKENEDLKEKCIPGEKENPVI</sequence>
<evidence type="ECO:0000259" key="3">
    <source>
        <dbReference type="PROSITE" id="PS50839"/>
    </source>
</evidence>
<dbReference type="Pfam" id="PF08448">
    <property type="entry name" value="PAS_4"/>
    <property type="match status" value="1"/>
</dbReference>
<evidence type="ECO:0000256" key="1">
    <source>
        <dbReference type="SAM" id="Coils"/>
    </source>
</evidence>
<dbReference type="InterPro" id="IPR013656">
    <property type="entry name" value="PAS_4"/>
</dbReference>
<protein>
    <recommendedName>
        <fullName evidence="6">PAC domain-containing protein</fullName>
    </recommendedName>
</protein>
<dbReference type="InterPro" id="IPR006189">
    <property type="entry name" value="CHASE_dom"/>
</dbReference>
<dbReference type="PROSITE" id="PS50839">
    <property type="entry name" value="CHASE"/>
    <property type="match status" value="1"/>
</dbReference>
<dbReference type="NCBIfam" id="TIGR00229">
    <property type="entry name" value="sensory_box"/>
    <property type="match status" value="1"/>
</dbReference>
<dbReference type="Proteomes" id="UP000177987">
    <property type="component" value="Unassembled WGS sequence"/>
</dbReference>
<feature type="coiled-coil region" evidence="1">
    <location>
        <begin position="133"/>
        <end position="174"/>
    </location>
</feature>
<dbReference type="GO" id="GO:0003824">
    <property type="term" value="F:catalytic activity"/>
    <property type="evidence" value="ECO:0007669"/>
    <property type="project" value="UniProtKB-ARBA"/>
</dbReference>
<gene>
    <name evidence="4" type="ORF">A2937_03770</name>
</gene>
<dbReference type="InterPro" id="IPR035965">
    <property type="entry name" value="PAS-like_dom_sf"/>
</dbReference>
<comment type="caution">
    <text evidence="4">The sequence shown here is derived from an EMBL/GenBank/DDBJ whole genome shotgun (WGS) entry which is preliminary data.</text>
</comment>
<dbReference type="InterPro" id="IPR000014">
    <property type="entry name" value="PAS"/>
</dbReference>
<dbReference type="CDD" id="cd00130">
    <property type="entry name" value="PAS"/>
    <property type="match status" value="1"/>
</dbReference>
<feature type="domain" description="CHASE" evidence="3">
    <location>
        <begin position="40"/>
        <end position="117"/>
    </location>
</feature>
<dbReference type="SUPFAM" id="SSF55785">
    <property type="entry name" value="PYP-like sensor domain (PAS domain)"/>
    <property type="match status" value="1"/>
</dbReference>
<dbReference type="STRING" id="1802727.A2937_03770"/>
<evidence type="ECO:0008006" key="6">
    <source>
        <dbReference type="Google" id="ProtNLM"/>
    </source>
</evidence>
<evidence type="ECO:0000313" key="4">
    <source>
        <dbReference type="EMBL" id="OHA83410.1"/>
    </source>
</evidence>
<dbReference type="AlphaFoldDB" id="A0A1G2SEG4"/>
<feature type="domain" description="PAC" evidence="2">
    <location>
        <begin position="88"/>
        <end position="142"/>
    </location>
</feature>
<proteinExistence type="predicted"/>
<dbReference type="Gene3D" id="3.30.450.20">
    <property type="entry name" value="PAS domain"/>
    <property type="match status" value="1"/>
</dbReference>
<dbReference type="PROSITE" id="PS50113">
    <property type="entry name" value="PAC"/>
    <property type="match status" value="1"/>
</dbReference>
<name>A0A1G2SEG4_9BACT</name>
<accession>A0A1G2SEG4</accession>